<evidence type="ECO:0000256" key="1">
    <source>
        <dbReference type="SAM" id="MobiDB-lite"/>
    </source>
</evidence>
<accession>A0A1W5D251</accession>
<dbReference type="EMBL" id="FWEW01001429">
    <property type="protein sequence ID" value="SLM37207.1"/>
    <property type="molecule type" value="Genomic_DNA"/>
</dbReference>
<name>A0A1W5D251_9LECA</name>
<reference evidence="3" key="1">
    <citation type="submission" date="2017-03" db="EMBL/GenBank/DDBJ databases">
        <authorList>
            <person name="Sharma R."/>
            <person name="Thines M."/>
        </authorList>
    </citation>
    <scope>NUCLEOTIDE SEQUENCE [LARGE SCALE GENOMIC DNA]</scope>
</reference>
<evidence type="ECO:0000313" key="2">
    <source>
        <dbReference type="EMBL" id="SLM37207.1"/>
    </source>
</evidence>
<sequence length="385" mass="43021">MFRQVDLLNHSIDVTIADDECLKPCISPSYRGSFAQLKQRTRVLETSIGQLRSDTQIPSAMSHTNSRTWMSPEAAEKERWEAALVNLERMTLIPRSPFVPTNLDEWVAQRLSWIEHLKEQKKSRAADLRAERRGHNKAGLVNGIGPAFRGKIFGWNRGAVLSQTTIWSVWYQPPEGHPSAPWPSMEEMKEEGDERNTSGYKRFPALPRVPGNETVVWKQKAMIDPYPLDRVWELPTAESIVPPCLGKSASEFLGRDLLDAIGHEDVTSPQQSDTLTKLGDGNDSDDSTTLNVSSQDGSSSSLGLGLKQTMHSDVKLGKSYQGDSNLMEFAPSDTSMTAINIRRQLRSQFKLKFTLEELSIGQEVLDKVLCNPLPSVGNLWTASWA</sequence>
<protein>
    <submittedName>
        <fullName evidence="2">Uncharacterized protein</fullName>
    </submittedName>
</protein>
<organism evidence="2 3">
    <name type="scientific">Lasallia pustulata</name>
    <dbReference type="NCBI Taxonomy" id="136370"/>
    <lineage>
        <taxon>Eukaryota</taxon>
        <taxon>Fungi</taxon>
        <taxon>Dikarya</taxon>
        <taxon>Ascomycota</taxon>
        <taxon>Pezizomycotina</taxon>
        <taxon>Lecanoromycetes</taxon>
        <taxon>OSLEUM clade</taxon>
        <taxon>Umbilicariomycetidae</taxon>
        <taxon>Umbilicariales</taxon>
        <taxon>Umbilicariaceae</taxon>
        <taxon>Lasallia</taxon>
    </lineage>
</organism>
<feature type="region of interest" description="Disordered" evidence="1">
    <location>
        <begin position="178"/>
        <end position="205"/>
    </location>
</feature>
<feature type="region of interest" description="Disordered" evidence="1">
    <location>
        <begin position="265"/>
        <end position="305"/>
    </location>
</feature>
<feature type="compositionally biased region" description="Low complexity" evidence="1">
    <location>
        <begin position="293"/>
        <end position="305"/>
    </location>
</feature>
<evidence type="ECO:0000313" key="3">
    <source>
        <dbReference type="Proteomes" id="UP000192927"/>
    </source>
</evidence>
<dbReference type="Proteomes" id="UP000192927">
    <property type="component" value="Unassembled WGS sequence"/>
</dbReference>
<keyword evidence="3" id="KW-1185">Reference proteome</keyword>
<dbReference type="AlphaFoldDB" id="A0A1W5D251"/>
<proteinExistence type="predicted"/>